<dbReference type="PANTHER" id="PTHR33751:SF13">
    <property type="entry name" value="CYTOCHROME BC1 COMPLEX CYTOCHROME C SUBUNIT"/>
    <property type="match status" value="1"/>
</dbReference>
<evidence type="ECO:0000313" key="7">
    <source>
        <dbReference type="EMBL" id="MFD1324187.1"/>
    </source>
</evidence>
<evidence type="ECO:0000313" key="8">
    <source>
        <dbReference type="Proteomes" id="UP001597260"/>
    </source>
</evidence>
<dbReference type="Pfam" id="PF00034">
    <property type="entry name" value="Cytochrom_C"/>
    <property type="match status" value="1"/>
</dbReference>
<evidence type="ECO:0000256" key="1">
    <source>
        <dbReference type="ARBA" id="ARBA00022617"/>
    </source>
</evidence>
<dbReference type="SUPFAM" id="SSF46626">
    <property type="entry name" value="Cytochrome c"/>
    <property type="match status" value="2"/>
</dbReference>
<dbReference type="EMBL" id="JBHTMP010000043">
    <property type="protein sequence ID" value="MFD1324187.1"/>
    <property type="molecule type" value="Genomic_DNA"/>
</dbReference>
<evidence type="ECO:0000256" key="5">
    <source>
        <dbReference type="SAM" id="Phobius"/>
    </source>
</evidence>
<accession>A0ABW3YI20</accession>
<evidence type="ECO:0000256" key="2">
    <source>
        <dbReference type="ARBA" id="ARBA00022723"/>
    </source>
</evidence>
<feature type="transmembrane region" description="Helical" evidence="5">
    <location>
        <begin position="245"/>
        <end position="263"/>
    </location>
</feature>
<dbReference type="Pfam" id="PF13442">
    <property type="entry name" value="Cytochrome_CBB3"/>
    <property type="match status" value="1"/>
</dbReference>
<evidence type="ECO:0000259" key="6">
    <source>
        <dbReference type="PROSITE" id="PS51007"/>
    </source>
</evidence>
<dbReference type="RefSeq" id="WP_377574403.1">
    <property type="nucleotide sequence ID" value="NZ_JBHTMP010000043.1"/>
</dbReference>
<keyword evidence="8" id="KW-1185">Reference proteome</keyword>
<dbReference type="InterPro" id="IPR050597">
    <property type="entry name" value="Cytochrome_c_Oxidase_Subunit"/>
</dbReference>
<dbReference type="InterPro" id="IPR036909">
    <property type="entry name" value="Cyt_c-like_dom_sf"/>
</dbReference>
<keyword evidence="5" id="KW-0472">Membrane</keyword>
<organism evidence="7 8">
    <name type="scientific">Micromonospora sonneratiae</name>
    <dbReference type="NCBI Taxonomy" id="1184706"/>
    <lineage>
        <taxon>Bacteria</taxon>
        <taxon>Bacillati</taxon>
        <taxon>Actinomycetota</taxon>
        <taxon>Actinomycetes</taxon>
        <taxon>Micromonosporales</taxon>
        <taxon>Micromonosporaceae</taxon>
        <taxon>Micromonospora</taxon>
    </lineage>
</organism>
<protein>
    <submittedName>
        <fullName evidence="7">C-type cytochrome</fullName>
    </submittedName>
</protein>
<reference evidence="8" key="1">
    <citation type="journal article" date="2019" name="Int. J. Syst. Evol. Microbiol.">
        <title>The Global Catalogue of Microorganisms (GCM) 10K type strain sequencing project: providing services to taxonomists for standard genome sequencing and annotation.</title>
        <authorList>
            <consortium name="The Broad Institute Genomics Platform"/>
            <consortium name="The Broad Institute Genome Sequencing Center for Infectious Disease"/>
            <person name="Wu L."/>
            <person name="Ma J."/>
        </authorList>
    </citation>
    <scope>NUCLEOTIDE SEQUENCE [LARGE SCALE GENOMIC DNA]</scope>
    <source>
        <strain evidence="8">JCM 31037</strain>
    </source>
</reference>
<keyword evidence="1 4" id="KW-0349">Heme</keyword>
<gene>
    <name evidence="7" type="ORF">ACFQ4H_24165</name>
</gene>
<feature type="domain" description="Cytochrome c" evidence="6">
    <location>
        <begin position="55"/>
        <end position="134"/>
    </location>
</feature>
<name>A0ABW3YI20_9ACTN</name>
<evidence type="ECO:0000256" key="4">
    <source>
        <dbReference type="PROSITE-ProRule" id="PRU00433"/>
    </source>
</evidence>
<dbReference type="Proteomes" id="UP001597260">
    <property type="component" value="Unassembled WGS sequence"/>
</dbReference>
<keyword evidence="2 4" id="KW-0479">Metal-binding</keyword>
<comment type="caution">
    <text evidence="7">The sequence shown here is derived from an EMBL/GenBank/DDBJ whole genome shotgun (WGS) entry which is preliminary data.</text>
</comment>
<dbReference type="PANTHER" id="PTHR33751">
    <property type="entry name" value="CBB3-TYPE CYTOCHROME C OXIDASE SUBUNIT FIXP"/>
    <property type="match status" value="1"/>
</dbReference>
<dbReference type="Gene3D" id="1.10.760.10">
    <property type="entry name" value="Cytochrome c-like domain"/>
    <property type="match status" value="2"/>
</dbReference>
<dbReference type="InterPro" id="IPR009056">
    <property type="entry name" value="Cyt_c-like_dom"/>
</dbReference>
<sequence>MSVTDDADRSTGRPRRHRALAGTAVLVLAAGPAALAPIPGPSPTAPTVADGRGGVVPDRGRELYLQSCASCHGPQGQGSQRGPSLIGVGPASVDFQLGTGRMPLAQERYEPRHRKPVFSAGDIAALVRQVDSFGGGGPAIPSVGPGDVRDGRDLYLANCAACHSATGVGTALTNGQLAPSLDRSTAIQVVEAVRVGPGLMPAFPDTILTDQQVDALAAYVGVLHGDELDRGGASLGRFGPLTEGLVAWAVGLVVILLAVRWLGSRAGQ</sequence>
<proteinExistence type="predicted"/>
<keyword evidence="5" id="KW-0812">Transmembrane</keyword>
<feature type="domain" description="Cytochrome c" evidence="6">
    <location>
        <begin position="146"/>
        <end position="224"/>
    </location>
</feature>
<evidence type="ECO:0000256" key="3">
    <source>
        <dbReference type="ARBA" id="ARBA00023004"/>
    </source>
</evidence>
<keyword evidence="3 4" id="KW-0408">Iron</keyword>
<dbReference type="PROSITE" id="PS51007">
    <property type="entry name" value="CYTC"/>
    <property type="match status" value="2"/>
</dbReference>
<keyword evidence="5" id="KW-1133">Transmembrane helix</keyword>